<sequence>MGKNIQTTRMLALFKAWACFARLLSSSGKQARGIEESSALSTAREVGQSVAGPSEDPGSHQHRSLETQINVESKADAVQVLYTEPWEESKEVDLHADMKHWLQLKQQRRVQGSVKLIFFKLLINRRYICVLIDSGSTTNFFSPNGIRKAGLGMKQVELQNPCRTQVGNQEVVTSTHAVKGVRITFDKDRTVTHELNFYILDKCPFDAVIGLGWLKAHCLRTTWADNQFVVLDAKGNERTVLLDETRESLVTLLSANKFCRFINKHWKDFTSQIYYIKLNRTSGRHPEANGLAEEINQTVIQLLRALIVPDQNMWDKELHKVKGLYNNSIHSATGVTPNQLQYGWPMRNPLSYLFPERSPGLMPGMPRYIAKYARLLKAATAAMNKRQHAMIKHANKLRKEEKFKVGDYVWVKMSEFSGEEGISRKLLPLYYGPW</sequence>
<dbReference type="InterPro" id="IPR001584">
    <property type="entry name" value="Integrase_cat-core"/>
</dbReference>
<evidence type="ECO:0000313" key="9">
    <source>
        <dbReference type="Proteomes" id="UP000265515"/>
    </source>
</evidence>
<dbReference type="GO" id="GO:0015074">
    <property type="term" value="P:DNA integration"/>
    <property type="evidence" value="ECO:0007669"/>
    <property type="project" value="InterPro"/>
</dbReference>
<keyword evidence="3" id="KW-0540">Nuclease</keyword>
<reference evidence="8 9" key="1">
    <citation type="journal article" date="2018" name="Cell">
        <title>The Chara Genome: Secondary Complexity and Implications for Plant Terrestrialization.</title>
        <authorList>
            <person name="Nishiyama T."/>
            <person name="Sakayama H."/>
            <person name="Vries J.D."/>
            <person name="Buschmann H."/>
            <person name="Saint-Marcoux D."/>
            <person name="Ullrich K.K."/>
            <person name="Haas F.B."/>
            <person name="Vanderstraeten L."/>
            <person name="Becker D."/>
            <person name="Lang D."/>
            <person name="Vosolsobe S."/>
            <person name="Rombauts S."/>
            <person name="Wilhelmsson P.K.I."/>
            <person name="Janitza P."/>
            <person name="Kern R."/>
            <person name="Heyl A."/>
            <person name="Rumpler F."/>
            <person name="Villalobos L.I.A.C."/>
            <person name="Clay J.M."/>
            <person name="Skokan R."/>
            <person name="Toyoda A."/>
            <person name="Suzuki Y."/>
            <person name="Kagoshima H."/>
            <person name="Schijlen E."/>
            <person name="Tajeshwar N."/>
            <person name="Catarino B."/>
            <person name="Hetherington A.J."/>
            <person name="Saltykova A."/>
            <person name="Bonnot C."/>
            <person name="Breuninger H."/>
            <person name="Symeonidi A."/>
            <person name="Radhakrishnan G.V."/>
            <person name="Van Nieuwerburgh F."/>
            <person name="Deforce D."/>
            <person name="Chang C."/>
            <person name="Karol K.G."/>
            <person name="Hedrich R."/>
            <person name="Ulvskov P."/>
            <person name="Glockner G."/>
            <person name="Delwiche C.F."/>
            <person name="Petrasek J."/>
            <person name="Van de Peer Y."/>
            <person name="Friml J."/>
            <person name="Beilby M."/>
            <person name="Dolan L."/>
            <person name="Kohara Y."/>
            <person name="Sugano S."/>
            <person name="Fujiyama A."/>
            <person name="Delaux P.-M."/>
            <person name="Quint M."/>
            <person name="TheiBen G."/>
            <person name="Hagemann M."/>
            <person name="Harholt J."/>
            <person name="Dunand C."/>
            <person name="Zachgo S."/>
            <person name="Langdale J."/>
            <person name="Maumus F."/>
            <person name="Straeten D.V.D."/>
            <person name="Gould S.B."/>
            <person name="Rensing S.A."/>
        </authorList>
    </citation>
    <scope>NUCLEOTIDE SEQUENCE [LARGE SCALE GENOMIC DNA]</scope>
    <source>
        <strain evidence="8 9">S276</strain>
    </source>
</reference>
<feature type="signal peptide" evidence="6">
    <location>
        <begin position="1"/>
        <end position="21"/>
    </location>
</feature>
<name>A0A388LCN6_CHABU</name>
<dbReference type="Gene3D" id="2.40.70.10">
    <property type="entry name" value="Acid Proteases"/>
    <property type="match status" value="1"/>
</dbReference>
<dbReference type="OMA" id="AWACFAR"/>
<keyword evidence="2" id="KW-0548">Nucleotidyltransferase</keyword>
<accession>A0A388LCN6</accession>
<comment type="caution">
    <text evidence="8">The sequence shown here is derived from an EMBL/GenBank/DDBJ whole genome shotgun (WGS) entry which is preliminary data.</text>
</comment>
<feature type="region of interest" description="Disordered" evidence="5">
    <location>
        <begin position="45"/>
        <end position="64"/>
    </location>
</feature>
<gene>
    <name evidence="8" type="ORF">CBR_g30420</name>
</gene>
<dbReference type="GO" id="GO:0003676">
    <property type="term" value="F:nucleic acid binding"/>
    <property type="evidence" value="ECO:0007669"/>
    <property type="project" value="InterPro"/>
</dbReference>
<dbReference type="PANTHER" id="PTHR37984">
    <property type="entry name" value="PROTEIN CBG26694"/>
    <property type="match status" value="1"/>
</dbReference>
<keyword evidence="4" id="KW-0378">Hydrolase</keyword>
<keyword evidence="1" id="KW-0808">Transferase</keyword>
<evidence type="ECO:0000256" key="3">
    <source>
        <dbReference type="ARBA" id="ARBA00022722"/>
    </source>
</evidence>
<protein>
    <recommendedName>
        <fullName evidence="7">Integrase catalytic domain-containing protein</fullName>
    </recommendedName>
</protein>
<keyword evidence="4" id="KW-0255">Endonuclease</keyword>
<dbReference type="OrthoDB" id="5554229at2759"/>
<dbReference type="AlphaFoldDB" id="A0A388LCN6"/>
<evidence type="ECO:0000256" key="1">
    <source>
        <dbReference type="ARBA" id="ARBA00022679"/>
    </source>
</evidence>
<dbReference type="Gene3D" id="3.30.420.10">
    <property type="entry name" value="Ribonuclease H-like superfamily/Ribonuclease H"/>
    <property type="match status" value="1"/>
</dbReference>
<evidence type="ECO:0000313" key="8">
    <source>
        <dbReference type="EMBL" id="GBG80054.1"/>
    </source>
</evidence>
<dbReference type="Proteomes" id="UP000265515">
    <property type="component" value="Unassembled WGS sequence"/>
</dbReference>
<feature type="chain" id="PRO_5017288429" description="Integrase catalytic domain-containing protein" evidence="6">
    <location>
        <begin position="22"/>
        <end position="434"/>
    </location>
</feature>
<dbReference type="InterPro" id="IPR012337">
    <property type="entry name" value="RNaseH-like_sf"/>
</dbReference>
<dbReference type="InterPro" id="IPR036397">
    <property type="entry name" value="RNaseH_sf"/>
</dbReference>
<keyword evidence="9" id="KW-1185">Reference proteome</keyword>
<dbReference type="GO" id="GO:0004519">
    <property type="term" value="F:endonuclease activity"/>
    <property type="evidence" value="ECO:0007669"/>
    <property type="project" value="UniProtKB-KW"/>
</dbReference>
<evidence type="ECO:0000259" key="7">
    <source>
        <dbReference type="PROSITE" id="PS50994"/>
    </source>
</evidence>
<dbReference type="InterPro" id="IPR021109">
    <property type="entry name" value="Peptidase_aspartic_dom_sf"/>
</dbReference>
<dbReference type="PROSITE" id="PS50994">
    <property type="entry name" value="INTEGRASE"/>
    <property type="match status" value="1"/>
</dbReference>
<dbReference type="InterPro" id="IPR050951">
    <property type="entry name" value="Retrovirus_Pol_polyprotein"/>
</dbReference>
<feature type="domain" description="Integrase catalytic" evidence="7">
    <location>
        <begin position="276"/>
        <end position="345"/>
    </location>
</feature>
<dbReference type="CDD" id="cd00303">
    <property type="entry name" value="retropepsin_like"/>
    <property type="match status" value="1"/>
</dbReference>
<evidence type="ECO:0000256" key="2">
    <source>
        <dbReference type="ARBA" id="ARBA00022695"/>
    </source>
</evidence>
<dbReference type="Gramene" id="GBG80054">
    <property type="protein sequence ID" value="GBG80054"/>
    <property type="gene ID" value="CBR_g30420"/>
</dbReference>
<dbReference type="EMBL" id="BFEA01000335">
    <property type="protein sequence ID" value="GBG80054.1"/>
    <property type="molecule type" value="Genomic_DNA"/>
</dbReference>
<keyword evidence="6" id="KW-0732">Signal</keyword>
<organism evidence="8 9">
    <name type="scientific">Chara braunii</name>
    <name type="common">Braun's stonewort</name>
    <dbReference type="NCBI Taxonomy" id="69332"/>
    <lineage>
        <taxon>Eukaryota</taxon>
        <taxon>Viridiplantae</taxon>
        <taxon>Streptophyta</taxon>
        <taxon>Charophyceae</taxon>
        <taxon>Charales</taxon>
        <taxon>Characeae</taxon>
        <taxon>Chara</taxon>
    </lineage>
</organism>
<dbReference type="SUPFAM" id="SSF53098">
    <property type="entry name" value="Ribonuclease H-like"/>
    <property type="match status" value="1"/>
</dbReference>
<dbReference type="Pfam" id="PF08284">
    <property type="entry name" value="RVP_2"/>
    <property type="match status" value="1"/>
</dbReference>
<dbReference type="GO" id="GO:0016779">
    <property type="term" value="F:nucleotidyltransferase activity"/>
    <property type="evidence" value="ECO:0007669"/>
    <property type="project" value="UniProtKB-KW"/>
</dbReference>
<dbReference type="PANTHER" id="PTHR37984:SF5">
    <property type="entry name" value="PROTEIN NYNRIN-LIKE"/>
    <property type="match status" value="1"/>
</dbReference>
<evidence type="ECO:0000256" key="4">
    <source>
        <dbReference type="ARBA" id="ARBA00022759"/>
    </source>
</evidence>
<proteinExistence type="predicted"/>
<evidence type="ECO:0000256" key="5">
    <source>
        <dbReference type="SAM" id="MobiDB-lite"/>
    </source>
</evidence>
<evidence type="ECO:0000256" key="6">
    <source>
        <dbReference type="SAM" id="SignalP"/>
    </source>
</evidence>